<keyword evidence="23" id="KW-1185">Reference proteome</keyword>
<feature type="domain" description="PAS" evidence="20">
    <location>
        <begin position="191"/>
        <end position="246"/>
    </location>
</feature>
<dbReference type="Pfam" id="PF02518">
    <property type="entry name" value="HATPase_c"/>
    <property type="match status" value="1"/>
</dbReference>
<dbReference type="PRINTS" id="PR00344">
    <property type="entry name" value="BCTRLSENSOR"/>
</dbReference>
<evidence type="ECO:0000256" key="3">
    <source>
        <dbReference type="ARBA" id="ARBA00004477"/>
    </source>
</evidence>
<keyword evidence="15 18" id="KW-0472">Membrane</keyword>
<dbReference type="SMART" id="SM00086">
    <property type="entry name" value="PAC"/>
    <property type="match status" value="3"/>
</dbReference>
<dbReference type="Proteomes" id="UP000010471">
    <property type="component" value="Chromosome"/>
</dbReference>
<dbReference type="InterPro" id="IPR000014">
    <property type="entry name" value="PAS"/>
</dbReference>
<feature type="coiled-coil region" evidence="17">
    <location>
        <begin position="726"/>
        <end position="764"/>
    </location>
</feature>
<accession>K9WP37</accession>
<dbReference type="Gene3D" id="3.30.450.20">
    <property type="entry name" value="PAS domain"/>
    <property type="match status" value="3"/>
</dbReference>
<dbReference type="STRING" id="1173027.Mic7113_5686"/>
<feature type="coiled-coil region" evidence="17">
    <location>
        <begin position="128"/>
        <end position="201"/>
    </location>
</feature>
<dbReference type="EC" id="2.7.13.3" evidence="5"/>
<dbReference type="InterPro" id="IPR050351">
    <property type="entry name" value="BphY/WalK/GraS-like"/>
</dbReference>
<dbReference type="CDD" id="cd00130">
    <property type="entry name" value="PAS"/>
    <property type="match status" value="3"/>
</dbReference>
<feature type="transmembrane region" description="Helical" evidence="18">
    <location>
        <begin position="63"/>
        <end position="81"/>
    </location>
</feature>
<sequence length="982" mass="112322">MLEFVRTLVDAREFIPHGHCYLWKPELVWLHVVADVVTGIAYYSISFLLVYFVHKRRDLPFNWIFLIFGSFIVACGTTHFFEVWTLWHPTYWLSGLIKAITAWVSVGTAVLLVPLIPQALALPSPAQLEVINLELRNEITQRQEAEKALQRVNEQLEIRVQERTAELATTNESLQAEIEWRKRQEEVLNRREQEFKALVENAPDIITRFDRDLRHLYINPAITRATGLLPETFIGKTNRDLGMPEDLIVSWENSVYQVFETGQEKSLEFQFPTPNGLKYYQVRLVPELGNDGAIKSTLSIARDISEHKQVEEALLRRSRQLEILSRASHEINTVLEIPTVMRTMMASAIELAGASAGTYGLNKQGQMVFSEYNQNGKIYSVDITYERGMGVSGWVMETRKPYVSNQAESDPNVLPYLQKAFTFYNLINIPIFNRKGELIGCFELHNKAKQRPFSDNDITMLQGLAASAAVALENAQMLVERQQAEKALRESEQRLAAIFNQAAVGIAQVGLDGKWLLVNQKLCDIVGYTSQELLQQTFQDITHPDDLSISLKYLQQMSAGEIQDYSLEKRYVGKNSLSIWINLTASVVRDLSGKSHYFIVIVEDISERKTTEEERQKLVSLIENSSDFISLASMTGEVLYVSEAGKQLIGLDNNEEVKTTFILDYLMEEDRVEYLDQIVPALMKNGRWEGEYRFRNFKTNQPIVVHHNCFLIADSRTNEAIAIATVTRDITERKRAEQEIRELNHNLERRVAERTAELEAINQELESFSYSVSHDLRAPLRGIDGFSQALLDRYADRFDEKGKHYLQRIRTGTQRMGELIDDLLKLSRVTRSEMHRTQVDLSALAREIAAELQRTQPERQVEWAIAPGRVAYGDARLLRIVLENLLNNSWKFTSARMLARIEFDTKLHEDAKPVYFVHDNGAGFEMAYANKLFGAFQRLHTQAQFPGTGIGLATVQRIIHRHGGRVWAEAAVEQGATFYFTL</sequence>
<feature type="domain" description="PAS" evidence="20">
    <location>
        <begin position="614"/>
        <end position="686"/>
    </location>
</feature>
<keyword evidence="10" id="KW-0418">Kinase</keyword>
<evidence type="ECO:0000259" key="20">
    <source>
        <dbReference type="PROSITE" id="PS50112"/>
    </source>
</evidence>
<gene>
    <name evidence="22" type="ORF">Mic7113_5686</name>
</gene>
<reference evidence="22 23" key="1">
    <citation type="submission" date="2012-06" db="EMBL/GenBank/DDBJ databases">
        <title>Finished chromosome of genome of Microcoleus sp. PCC 7113.</title>
        <authorList>
            <consortium name="US DOE Joint Genome Institute"/>
            <person name="Gugger M."/>
            <person name="Coursin T."/>
            <person name="Rippka R."/>
            <person name="Tandeau De Marsac N."/>
            <person name="Huntemann M."/>
            <person name="Wei C.-L."/>
            <person name="Han J."/>
            <person name="Detter J.C."/>
            <person name="Han C."/>
            <person name="Tapia R."/>
            <person name="Chen A."/>
            <person name="Kyrpides N."/>
            <person name="Mavromatis K."/>
            <person name="Markowitz V."/>
            <person name="Szeto E."/>
            <person name="Ivanova N."/>
            <person name="Pagani I."/>
            <person name="Pati A."/>
            <person name="Goodwin L."/>
            <person name="Nordberg H.P."/>
            <person name="Cantor M.N."/>
            <person name="Hua S.X."/>
            <person name="Woyke T."/>
            <person name="Kerfeld C.A."/>
        </authorList>
    </citation>
    <scope>NUCLEOTIDE SEQUENCE [LARGE SCALE GENOMIC DNA]</scope>
    <source>
        <strain evidence="22 23">PCC 7113</strain>
    </source>
</reference>
<evidence type="ECO:0000256" key="4">
    <source>
        <dbReference type="ARBA" id="ARBA00009842"/>
    </source>
</evidence>
<dbReference type="FunFam" id="3.30.565.10:FF:000006">
    <property type="entry name" value="Sensor histidine kinase WalK"/>
    <property type="match status" value="1"/>
</dbReference>
<dbReference type="GO" id="GO:0000156">
    <property type="term" value="F:phosphorelay response regulator activity"/>
    <property type="evidence" value="ECO:0007669"/>
    <property type="project" value="TreeGrafter"/>
</dbReference>
<dbReference type="eggNOG" id="COG2203">
    <property type="taxonomic scope" value="Bacteria"/>
</dbReference>
<dbReference type="InterPro" id="IPR013656">
    <property type="entry name" value="PAS_4"/>
</dbReference>
<dbReference type="eggNOG" id="COG2202">
    <property type="taxonomic scope" value="Bacteria"/>
</dbReference>
<evidence type="ECO:0000313" key="23">
    <source>
        <dbReference type="Proteomes" id="UP000010471"/>
    </source>
</evidence>
<dbReference type="InterPro" id="IPR029016">
    <property type="entry name" value="GAF-like_dom_sf"/>
</dbReference>
<evidence type="ECO:0000256" key="8">
    <source>
        <dbReference type="ARBA" id="ARBA00022692"/>
    </source>
</evidence>
<dbReference type="Pfam" id="PF13426">
    <property type="entry name" value="PAS_9"/>
    <property type="match status" value="1"/>
</dbReference>
<dbReference type="KEGG" id="mic:Mic7113_5686"/>
<dbReference type="GO" id="GO:0016020">
    <property type="term" value="C:membrane"/>
    <property type="evidence" value="ECO:0007669"/>
    <property type="project" value="UniProtKB-SubCell"/>
</dbReference>
<feature type="domain" description="PAS" evidence="20">
    <location>
        <begin position="491"/>
        <end position="561"/>
    </location>
</feature>
<keyword evidence="11" id="KW-0256">Endoplasmic reticulum</keyword>
<evidence type="ECO:0000313" key="22">
    <source>
        <dbReference type="EMBL" id="AFZ21312.1"/>
    </source>
</evidence>
<dbReference type="SUPFAM" id="SSF55874">
    <property type="entry name" value="ATPase domain of HSP90 chaperone/DNA topoisomerase II/histidine kinase"/>
    <property type="match status" value="1"/>
</dbReference>
<feature type="coiled-coil region" evidence="17">
    <location>
        <begin position="472"/>
        <end position="501"/>
    </location>
</feature>
<dbReference type="AlphaFoldDB" id="K9WP37"/>
<protein>
    <recommendedName>
        <fullName evidence="5">histidine kinase</fullName>
        <ecNumber evidence="5">2.7.13.3</ecNumber>
    </recommendedName>
</protein>
<evidence type="ECO:0000256" key="11">
    <source>
        <dbReference type="ARBA" id="ARBA00022824"/>
    </source>
</evidence>
<evidence type="ECO:0000256" key="10">
    <source>
        <dbReference type="ARBA" id="ARBA00022777"/>
    </source>
</evidence>
<dbReference type="SMART" id="SM00387">
    <property type="entry name" value="HATPase_c"/>
    <property type="match status" value="1"/>
</dbReference>
<name>K9WP37_9CYAN</name>
<evidence type="ECO:0000256" key="12">
    <source>
        <dbReference type="ARBA" id="ARBA00022989"/>
    </source>
</evidence>
<keyword evidence="14" id="KW-0902">Two-component regulatory system</keyword>
<dbReference type="InterPro" id="IPR036097">
    <property type="entry name" value="HisK_dim/P_sf"/>
</dbReference>
<evidence type="ECO:0000256" key="17">
    <source>
        <dbReference type="SAM" id="Coils"/>
    </source>
</evidence>
<dbReference type="Pfam" id="PF13185">
    <property type="entry name" value="GAF_2"/>
    <property type="match status" value="1"/>
</dbReference>
<evidence type="ECO:0000256" key="14">
    <source>
        <dbReference type="ARBA" id="ARBA00023012"/>
    </source>
</evidence>
<keyword evidence="12 18" id="KW-1133">Transmembrane helix</keyword>
<feature type="domain" description="PAC" evidence="21">
    <location>
        <begin position="565"/>
        <end position="617"/>
    </location>
</feature>
<keyword evidence="13" id="KW-0186">Copper</keyword>
<dbReference type="SMART" id="SM00091">
    <property type="entry name" value="PAS"/>
    <property type="match status" value="3"/>
</dbReference>
<dbReference type="InterPro" id="IPR004358">
    <property type="entry name" value="Sig_transdc_His_kin-like_C"/>
</dbReference>
<evidence type="ECO:0000256" key="15">
    <source>
        <dbReference type="ARBA" id="ARBA00023136"/>
    </source>
</evidence>
<dbReference type="InterPro" id="IPR036890">
    <property type="entry name" value="HATPase_C_sf"/>
</dbReference>
<dbReference type="eggNOG" id="COG3829">
    <property type="taxonomic scope" value="Bacteria"/>
</dbReference>
<keyword evidence="9" id="KW-0936">Ethylene signaling pathway</keyword>
<dbReference type="Pfam" id="PF00512">
    <property type="entry name" value="HisKA"/>
    <property type="match status" value="1"/>
</dbReference>
<dbReference type="InterPro" id="IPR058544">
    <property type="entry name" value="ETR1_N"/>
</dbReference>
<dbReference type="EMBL" id="CP003630">
    <property type="protein sequence ID" value="AFZ21312.1"/>
    <property type="molecule type" value="Genomic_DNA"/>
</dbReference>
<dbReference type="GO" id="GO:0007234">
    <property type="term" value="P:osmosensory signaling via phosphorelay pathway"/>
    <property type="evidence" value="ECO:0007669"/>
    <property type="project" value="TreeGrafter"/>
</dbReference>
<dbReference type="CDD" id="cd00082">
    <property type="entry name" value="HisKA"/>
    <property type="match status" value="1"/>
</dbReference>
<proteinExistence type="inferred from homology"/>
<evidence type="ECO:0000256" key="9">
    <source>
        <dbReference type="ARBA" id="ARBA00022745"/>
    </source>
</evidence>
<dbReference type="PROSITE" id="PS50112">
    <property type="entry name" value="PAS"/>
    <property type="match status" value="3"/>
</dbReference>
<dbReference type="RefSeq" id="WP_015185445.1">
    <property type="nucleotide sequence ID" value="NC_019738.1"/>
</dbReference>
<dbReference type="InterPro" id="IPR000700">
    <property type="entry name" value="PAS-assoc_C"/>
</dbReference>
<dbReference type="SMART" id="SM00388">
    <property type="entry name" value="HisKA"/>
    <property type="match status" value="1"/>
</dbReference>
<dbReference type="Pfam" id="PF08448">
    <property type="entry name" value="PAS_4"/>
    <property type="match status" value="1"/>
</dbReference>
<evidence type="ECO:0000256" key="5">
    <source>
        <dbReference type="ARBA" id="ARBA00012438"/>
    </source>
</evidence>
<feature type="transmembrane region" description="Helical" evidence="18">
    <location>
        <begin position="28"/>
        <end position="51"/>
    </location>
</feature>
<evidence type="ECO:0000256" key="1">
    <source>
        <dbReference type="ARBA" id="ARBA00000085"/>
    </source>
</evidence>
<keyword evidence="17" id="KW-0175">Coiled coil</keyword>
<dbReference type="PROSITE" id="PS50113">
    <property type="entry name" value="PAC"/>
    <property type="match status" value="3"/>
</dbReference>
<keyword evidence="8 18" id="KW-0812">Transmembrane</keyword>
<evidence type="ECO:0000256" key="6">
    <source>
        <dbReference type="ARBA" id="ARBA00022553"/>
    </source>
</evidence>
<comment type="similarity">
    <text evidence="4">Belongs to the ethylene receptor family.</text>
</comment>
<dbReference type="GO" id="GO:0000155">
    <property type="term" value="F:phosphorelay sensor kinase activity"/>
    <property type="evidence" value="ECO:0007669"/>
    <property type="project" value="InterPro"/>
</dbReference>
<feature type="domain" description="PAC" evidence="21">
    <location>
        <begin position="688"/>
        <end position="742"/>
    </location>
</feature>
<dbReference type="PATRIC" id="fig|1173027.3.peg.6303"/>
<evidence type="ECO:0000256" key="18">
    <source>
        <dbReference type="SAM" id="Phobius"/>
    </source>
</evidence>
<dbReference type="GO" id="GO:0006355">
    <property type="term" value="P:regulation of DNA-templated transcription"/>
    <property type="evidence" value="ECO:0007669"/>
    <property type="project" value="InterPro"/>
</dbReference>
<dbReference type="HOGENOM" id="CLU_276202_0_0_3"/>
<keyword evidence="7" id="KW-0808">Transferase</keyword>
<feature type="domain" description="Histidine kinase" evidence="19">
    <location>
        <begin position="771"/>
        <end position="982"/>
    </location>
</feature>
<evidence type="ECO:0000259" key="21">
    <source>
        <dbReference type="PROSITE" id="PS50113"/>
    </source>
</evidence>
<dbReference type="InterPro" id="IPR003594">
    <property type="entry name" value="HATPase_dom"/>
</dbReference>
<dbReference type="SMART" id="SM00065">
    <property type="entry name" value="GAF"/>
    <property type="match status" value="1"/>
</dbReference>
<dbReference type="InterPro" id="IPR013767">
    <property type="entry name" value="PAS_fold"/>
</dbReference>
<comment type="subcellular location">
    <subcellularLocation>
        <location evidence="3">Endoplasmic reticulum membrane</location>
        <topology evidence="3">Multi-pass membrane protein</topology>
    </subcellularLocation>
</comment>
<dbReference type="NCBIfam" id="TIGR00229">
    <property type="entry name" value="sensory_box"/>
    <property type="match status" value="3"/>
</dbReference>
<keyword evidence="6" id="KW-0597">Phosphoprotein</keyword>
<dbReference type="FunFam" id="1.10.287.130:FF:000070">
    <property type="entry name" value="Histidine kinase sensor protein"/>
    <property type="match status" value="1"/>
</dbReference>
<organism evidence="22 23">
    <name type="scientific">Allocoleopsis franciscana PCC 7113</name>
    <dbReference type="NCBI Taxonomy" id="1173027"/>
    <lineage>
        <taxon>Bacteria</taxon>
        <taxon>Bacillati</taxon>
        <taxon>Cyanobacteriota</taxon>
        <taxon>Cyanophyceae</taxon>
        <taxon>Coleofasciculales</taxon>
        <taxon>Coleofasciculaceae</taxon>
        <taxon>Allocoleopsis</taxon>
        <taxon>Allocoleopsis franciscana</taxon>
    </lineage>
</organism>
<dbReference type="PROSITE" id="PS50109">
    <property type="entry name" value="HIS_KIN"/>
    <property type="match status" value="1"/>
</dbReference>
<dbReference type="Gene3D" id="3.30.450.40">
    <property type="match status" value="1"/>
</dbReference>
<dbReference type="SUPFAM" id="SSF47384">
    <property type="entry name" value="Homodimeric domain of signal transducing histidine kinase"/>
    <property type="match status" value="1"/>
</dbReference>
<dbReference type="InterPro" id="IPR035965">
    <property type="entry name" value="PAS-like_dom_sf"/>
</dbReference>
<dbReference type="InterPro" id="IPR003661">
    <property type="entry name" value="HisK_dim/P_dom"/>
</dbReference>
<evidence type="ECO:0000256" key="2">
    <source>
        <dbReference type="ARBA" id="ARBA00001935"/>
    </source>
</evidence>
<dbReference type="SUPFAM" id="SSF55781">
    <property type="entry name" value="GAF domain-like"/>
    <property type="match status" value="1"/>
</dbReference>
<dbReference type="InterPro" id="IPR003018">
    <property type="entry name" value="GAF"/>
</dbReference>
<evidence type="ECO:0000256" key="13">
    <source>
        <dbReference type="ARBA" id="ARBA00023008"/>
    </source>
</evidence>
<keyword evidence="16" id="KW-1015">Disulfide bond</keyword>
<evidence type="ECO:0000256" key="7">
    <source>
        <dbReference type="ARBA" id="ARBA00022679"/>
    </source>
</evidence>
<dbReference type="Pfam" id="PF00989">
    <property type="entry name" value="PAS"/>
    <property type="match status" value="1"/>
</dbReference>
<comment type="catalytic activity">
    <reaction evidence="1">
        <text>ATP + protein L-histidine = ADP + protein N-phospho-L-histidine.</text>
        <dbReference type="EC" id="2.7.13.3"/>
    </reaction>
</comment>
<dbReference type="InterPro" id="IPR005467">
    <property type="entry name" value="His_kinase_dom"/>
</dbReference>
<evidence type="ECO:0000256" key="16">
    <source>
        <dbReference type="ARBA" id="ARBA00023157"/>
    </source>
</evidence>
<dbReference type="SUPFAM" id="SSF55785">
    <property type="entry name" value="PYP-like sensor domain (PAS domain)"/>
    <property type="match status" value="3"/>
</dbReference>
<dbReference type="eggNOG" id="COG4251">
    <property type="taxonomic scope" value="Bacteria"/>
</dbReference>
<dbReference type="Gene3D" id="3.30.565.10">
    <property type="entry name" value="Histidine kinase-like ATPase, C-terminal domain"/>
    <property type="match status" value="1"/>
</dbReference>
<dbReference type="Gene3D" id="1.10.287.130">
    <property type="match status" value="1"/>
</dbReference>
<dbReference type="PANTHER" id="PTHR42878:SF15">
    <property type="entry name" value="BACTERIOPHYTOCHROME"/>
    <property type="match status" value="1"/>
</dbReference>
<dbReference type="GO" id="GO:0030295">
    <property type="term" value="F:protein kinase activator activity"/>
    <property type="evidence" value="ECO:0007669"/>
    <property type="project" value="TreeGrafter"/>
</dbReference>
<dbReference type="OrthoDB" id="475707at2"/>
<dbReference type="PANTHER" id="PTHR42878">
    <property type="entry name" value="TWO-COMPONENT HISTIDINE KINASE"/>
    <property type="match status" value="1"/>
</dbReference>
<comment type="cofactor">
    <cofactor evidence="2">
        <name>Cu cation</name>
        <dbReference type="ChEBI" id="CHEBI:23378"/>
    </cofactor>
</comment>
<feature type="domain" description="PAC" evidence="21">
    <location>
        <begin position="265"/>
        <end position="316"/>
    </location>
</feature>
<dbReference type="Pfam" id="PF25487">
    <property type="entry name" value="ETR1_N"/>
    <property type="match status" value="1"/>
</dbReference>
<dbReference type="InterPro" id="IPR001610">
    <property type="entry name" value="PAC"/>
</dbReference>
<evidence type="ECO:0000259" key="19">
    <source>
        <dbReference type="PROSITE" id="PS50109"/>
    </source>
</evidence>